<dbReference type="EC" id="2.6.99.2" evidence="4 5"/>
<organism evidence="6 7">
    <name type="scientific">Candidatus Aquitaenariimonas noxiae</name>
    <dbReference type="NCBI Taxonomy" id="1974741"/>
    <lineage>
        <taxon>Bacteria</taxon>
        <taxon>Pseudomonadati</taxon>
        <taxon>Candidatus Omnitrophota</taxon>
        <taxon>Candidatus Aquitaenariimonas</taxon>
    </lineage>
</organism>
<sequence>MKLGVNIDHVATLRQARKAMEPDPVEAALLAQKGGCDSVVAHLREDRRHINENDISRIKKQISVKFNLEMSMSRAIVNFAQKIRPDQATIVPEKRQELTTEGGLDVVRLKNKVKEVIEALSKKGIEVSLFINPETGQVNASRKAGAQAIELHTGVYANARTNRQRNRELKKINRCVKLGRKLGLTVNAGHGLTYDNVLPIASISGIEELNIGHSIVSRSVFIGMEKAVSMMKGLIS</sequence>
<feature type="binding site" evidence="4">
    <location>
        <begin position="8"/>
        <end position="9"/>
    </location>
    <ligand>
        <name>1-deoxy-D-xylulose 5-phosphate</name>
        <dbReference type="ChEBI" id="CHEBI:57792"/>
    </ligand>
</feature>
<dbReference type="GO" id="GO:0005829">
    <property type="term" value="C:cytosol"/>
    <property type="evidence" value="ECO:0007669"/>
    <property type="project" value="TreeGrafter"/>
</dbReference>
<feature type="binding site" evidence="4">
    <location>
        <position position="44"/>
    </location>
    <ligand>
        <name>1-deoxy-D-xylulose 5-phosphate</name>
        <dbReference type="ChEBI" id="CHEBI:57792"/>
    </ligand>
</feature>
<dbReference type="NCBIfam" id="TIGR00559">
    <property type="entry name" value="pdxJ"/>
    <property type="match status" value="1"/>
</dbReference>
<feature type="binding site" evidence="4">
    <location>
        <begin position="212"/>
        <end position="213"/>
    </location>
    <ligand>
        <name>3-amino-2-oxopropyl phosphate</name>
        <dbReference type="ChEBI" id="CHEBI:57279"/>
    </ligand>
</feature>
<evidence type="ECO:0000256" key="2">
    <source>
        <dbReference type="ARBA" id="ARBA00022679"/>
    </source>
</evidence>
<comment type="similarity">
    <text evidence="4">Belongs to the PNP synthase family.</text>
</comment>
<feature type="binding site" evidence="4">
    <location>
        <position position="99"/>
    </location>
    <ligand>
        <name>1-deoxy-D-xylulose 5-phosphate</name>
        <dbReference type="ChEBI" id="CHEBI:57792"/>
    </ligand>
</feature>
<evidence type="ECO:0000256" key="4">
    <source>
        <dbReference type="HAMAP-Rule" id="MF_00279"/>
    </source>
</evidence>
<dbReference type="GO" id="GO:0033856">
    <property type="term" value="F:pyridoxine 5'-phosphate synthase activity"/>
    <property type="evidence" value="ECO:0007669"/>
    <property type="project" value="UniProtKB-UniRule"/>
</dbReference>
<dbReference type="NCBIfam" id="NF003625">
    <property type="entry name" value="PRK05265.1-3"/>
    <property type="match status" value="1"/>
</dbReference>
<dbReference type="CDD" id="cd00003">
    <property type="entry name" value="PNPsynthase"/>
    <property type="match status" value="1"/>
</dbReference>
<dbReference type="InterPro" id="IPR013785">
    <property type="entry name" value="Aldolase_TIM"/>
</dbReference>
<feature type="site" description="Transition state stabilizer" evidence="4">
    <location>
        <position position="150"/>
    </location>
</feature>
<dbReference type="InterPro" id="IPR004569">
    <property type="entry name" value="PyrdxlP_synth_PdxJ"/>
</dbReference>
<dbReference type="SUPFAM" id="SSF63892">
    <property type="entry name" value="Pyridoxine 5'-phosphate synthase"/>
    <property type="match status" value="1"/>
</dbReference>
<comment type="pathway">
    <text evidence="4">Cofactor biosynthesis; pyridoxine 5'-phosphate biosynthesis; pyridoxine 5'-phosphate from D-erythrose 4-phosphate: step 5/5.</text>
</comment>
<dbReference type="HAMAP" id="MF_00279">
    <property type="entry name" value="PdxJ"/>
    <property type="match status" value="1"/>
</dbReference>
<dbReference type="UniPathway" id="UPA00244">
    <property type="reaction ID" value="UER00313"/>
</dbReference>
<dbReference type="AlphaFoldDB" id="A0A2J0L2N8"/>
<evidence type="ECO:0000256" key="5">
    <source>
        <dbReference type="NCBIfam" id="TIGR00559"/>
    </source>
</evidence>
<keyword evidence="3 4" id="KW-0664">Pyridoxine biosynthesis</keyword>
<gene>
    <name evidence="4" type="primary">pdxJ</name>
    <name evidence="6" type="ORF">COS99_05030</name>
</gene>
<accession>A0A2J0L2N8</accession>
<feature type="binding site" evidence="4">
    <location>
        <position position="6"/>
    </location>
    <ligand>
        <name>3-amino-2-oxopropyl phosphate</name>
        <dbReference type="ChEBI" id="CHEBI:57279"/>
    </ligand>
</feature>
<feature type="binding site" evidence="4">
    <location>
        <position position="17"/>
    </location>
    <ligand>
        <name>3-amino-2-oxopropyl phosphate</name>
        <dbReference type="ChEBI" id="CHEBI:57279"/>
    </ligand>
</feature>
<feature type="binding site" evidence="4">
    <location>
        <position position="49"/>
    </location>
    <ligand>
        <name>1-deoxy-D-xylulose 5-phosphate</name>
        <dbReference type="ChEBI" id="CHEBI:57792"/>
    </ligand>
</feature>
<feature type="active site" description="Proton acceptor" evidence="4">
    <location>
        <position position="42"/>
    </location>
</feature>
<evidence type="ECO:0000256" key="3">
    <source>
        <dbReference type="ARBA" id="ARBA00023096"/>
    </source>
</evidence>
<dbReference type="NCBIfam" id="NF003627">
    <property type="entry name" value="PRK05265.1-5"/>
    <property type="match status" value="1"/>
</dbReference>
<feature type="active site" description="Proton acceptor" evidence="4">
    <location>
        <position position="69"/>
    </location>
</feature>
<comment type="subunit">
    <text evidence="4">Homooctamer; tetramer of dimers.</text>
</comment>
<comment type="caution">
    <text evidence="6">The sequence shown here is derived from an EMBL/GenBank/DDBJ whole genome shotgun (WGS) entry which is preliminary data.</text>
</comment>
<proteinExistence type="inferred from homology"/>
<comment type="catalytic activity">
    <reaction evidence="4">
        <text>3-amino-2-oxopropyl phosphate + 1-deoxy-D-xylulose 5-phosphate = pyridoxine 5'-phosphate + phosphate + 2 H2O + H(+)</text>
        <dbReference type="Rhea" id="RHEA:15265"/>
        <dbReference type="ChEBI" id="CHEBI:15377"/>
        <dbReference type="ChEBI" id="CHEBI:15378"/>
        <dbReference type="ChEBI" id="CHEBI:43474"/>
        <dbReference type="ChEBI" id="CHEBI:57279"/>
        <dbReference type="ChEBI" id="CHEBI:57792"/>
        <dbReference type="ChEBI" id="CHEBI:58589"/>
        <dbReference type="EC" id="2.6.99.2"/>
    </reaction>
</comment>
<dbReference type="Pfam" id="PF03740">
    <property type="entry name" value="PdxJ"/>
    <property type="match status" value="1"/>
</dbReference>
<feature type="active site" description="Proton donor" evidence="4">
    <location>
        <position position="190"/>
    </location>
</feature>
<reference evidence="6 7" key="1">
    <citation type="submission" date="2017-09" db="EMBL/GenBank/DDBJ databases">
        <title>Depth-based differentiation of microbial function through sediment-hosted aquifers and enrichment of novel symbionts in the deep terrestrial subsurface.</title>
        <authorList>
            <person name="Probst A.J."/>
            <person name="Ladd B."/>
            <person name="Jarett J.K."/>
            <person name="Geller-Mcgrath D.E."/>
            <person name="Sieber C.M."/>
            <person name="Emerson J.B."/>
            <person name="Anantharaman K."/>
            <person name="Thomas B.C."/>
            <person name="Malmstrom R."/>
            <person name="Stieglmeier M."/>
            <person name="Klingl A."/>
            <person name="Woyke T."/>
            <person name="Ryan C.M."/>
            <person name="Banfield J.F."/>
        </authorList>
    </citation>
    <scope>NUCLEOTIDE SEQUENCE [LARGE SCALE GENOMIC DNA]</scope>
    <source>
        <strain evidence="6">CG07_land_8_20_14_0_80_42_15</strain>
    </source>
</reference>
<keyword evidence="2 4" id="KW-0808">Transferase</keyword>
<dbReference type="GO" id="GO:0008615">
    <property type="term" value="P:pyridoxine biosynthetic process"/>
    <property type="evidence" value="ECO:0007669"/>
    <property type="project" value="UniProtKB-UniRule"/>
</dbReference>
<comment type="subcellular location">
    <subcellularLocation>
        <location evidence="4">Cytoplasm</location>
    </subcellularLocation>
</comment>
<dbReference type="PANTHER" id="PTHR30456">
    <property type="entry name" value="PYRIDOXINE 5'-PHOSPHATE SYNTHASE"/>
    <property type="match status" value="1"/>
</dbReference>
<evidence type="ECO:0000313" key="6">
    <source>
        <dbReference type="EMBL" id="PIU41516.1"/>
    </source>
</evidence>
<evidence type="ECO:0000313" key="7">
    <source>
        <dbReference type="Proteomes" id="UP000230052"/>
    </source>
</evidence>
<dbReference type="PANTHER" id="PTHR30456:SF0">
    <property type="entry name" value="PYRIDOXINE 5'-PHOSPHATE SYNTHASE"/>
    <property type="match status" value="1"/>
</dbReference>
<dbReference type="InterPro" id="IPR036130">
    <property type="entry name" value="Pyridoxine-5'_phos_synth"/>
</dbReference>
<protein>
    <recommendedName>
        <fullName evidence="4 5">Pyridoxine 5'-phosphate synthase</fullName>
        <shortName evidence="4">PNP synthase</shortName>
        <ecNumber evidence="4 5">2.6.99.2</ecNumber>
    </recommendedName>
</protein>
<dbReference type="EMBL" id="PEWV01000052">
    <property type="protein sequence ID" value="PIU41516.1"/>
    <property type="molecule type" value="Genomic_DNA"/>
</dbReference>
<feature type="binding site" evidence="4">
    <location>
        <position position="191"/>
    </location>
    <ligand>
        <name>3-amino-2-oxopropyl phosphate</name>
        <dbReference type="ChEBI" id="CHEBI:57279"/>
    </ligand>
</feature>
<name>A0A2J0L2N8_9BACT</name>
<comment type="function">
    <text evidence="4">Catalyzes the complicated ring closure reaction between the two acyclic compounds 1-deoxy-D-xylulose-5-phosphate (DXP) and 3-amino-2-oxopropyl phosphate (1-amino-acetone-3-phosphate or AAP) to form pyridoxine 5'-phosphate (PNP) and inorganic phosphate.</text>
</comment>
<dbReference type="Proteomes" id="UP000230052">
    <property type="component" value="Unassembled WGS sequence"/>
</dbReference>
<keyword evidence="1 4" id="KW-0963">Cytoplasm</keyword>
<evidence type="ECO:0000256" key="1">
    <source>
        <dbReference type="ARBA" id="ARBA00022490"/>
    </source>
</evidence>
<dbReference type="Gene3D" id="3.20.20.70">
    <property type="entry name" value="Aldolase class I"/>
    <property type="match status" value="1"/>
</dbReference>